<dbReference type="EMBL" id="ANJA01000189">
    <property type="protein sequence ID" value="ETO85154.1"/>
    <property type="molecule type" value="Genomic_DNA"/>
</dbReference>
<protein>
    <submittedName>
        <fullName evidence="1">Uncharacterized protein</fullName>
    </submittedName>
</protein>
<organism evidence="1 2">
    <name type="scientific">Phytophthora nicotianae P1976</name>
    <dbReference type="NCBI Taxonomy" id="1317066"/>
    <lineage>
        <taxon>Eukaryota</taxon>
        <taxon>Sar</taxon>
        <taxon>Stramenopiles</taxon>
        <taxon>Oomycota</taxon>
        <taxon>Peronosporomycetes</taxon>
        <taxon>Peronosporales</taxon>
        <taxon>Peronosporaceae</taxon>
        <taxon>Phytophthora</taxon>
    </lineage>
</organism>
<evidence type="ECO:0000313" key="1">
    <source>
        <dbReference type="EMBL" id="ETO85154.1"/>
    </source>
</evidence>
<gene>
    <name evidence="1" type="ORF">F444_01062</name>
</gene>
<comment type="caution">
    <text evidence="1">The sequence shown here is derived from an EMBL/GenBank/DDBJ whole genome shotgun (WGS) entry which is preliminary data.</text>
</comment>
<dbReference type="PANTHER" id="PTHR33324:SF2">
    <property type="entry name" value="MYB_SANT-LIKE DNA-BINDING DOMAIN-CONTAINING PROTEIN"/>
    <property type="match status" value="1"/>
</dbReference>
<dbReference type="Proteomes" id="UP000028582">
    <property type="component" value="Unassembled WGS sequence"/>
</dbReference>
<evidence type="ECO:0000313" key="2">
    <source>
        <dbReference type="Proteomes" id="UP000028582"/>
    </source>
</evidence>
<accession>A0A081B1Z3</accession>
<name>A0A081B1Z3_PHYNI</name>
<dbReference type="PANTHER" id="PTHR33324">
    <property type="entry name" value="EXPRESSED PROTEIN"/>
    <property type="match status" value="1"/>
</dbReference>
<sequence length="253" mass="29105">MTRKARPAGWSKPIKPSLRYWDSDAMDPDSPASIHVLLQWLTTPGNYKRWQTEKKSSLCEEIVAYLEMEGITHRDADQVYDKILRLQNKVEAATNWLIVHKHYDVCQRGEVGRVAKKRLVKMCPYYEELAVVFRGDKSTKSSSMAQKQVPTRKRCDGINDTDEEEKHAAAAQCKMTDEADRDNKQLFDSHTNRLLDSGFKCKKVLLEAEKICGVALNRKKMLEPASTVRRSTDCYRSEKDVIGCNVFNRLVFQ</sequence>
<reference evidence="1 2" key="1">
    <citation type="submission" date="2013-11" db="EMBL/GenBank/DDBJ databases">
        <title>The Genome Sequence of Phytophthora parasitica P1976.</title>
        <authorList>
            <consortium name="The Broad Institute Genomics Platform"/>
            <person name="Russ C."/>
            <person name="Tyler B."/>
            <person name="Panabieres F."/>
            <person name="Shan W."/>
            <person name="Tripathy S."/>
            <person name="Grunwald N."/>
            <person name="Machado M."/>
            <person name="Johnson C.S."/>
            <person name="Walker B."/>
            <person name="Young S."/>
            <person name="Zeng Q."/>
            <person name="Gargeya S."/>
            <person name="Fitzgerald M."/>
            <person name="Haas B."/>
            <person name="Abouelleil A."/>
            <person name="Allen A.W."/>
            <person name="Alvarado L."/>
            <person name="Arachchi H.M."/>
            <person name="Berlin A.M."/>
            <person name="Chapman S.B."/>
            <person name="Gainer-Dewar J."/>
            <person name="Goldberg J."/>
            <person name="Griggs A."/>
            <person name="Gujja S."/>
            <person name="Hansen M."/>
            <person name="Howarth C."/>
            <person name="Imamovic A."/>
            <person name="Ireland A."/>
            <person name="Larimer J."/>
            <person name="McCowan C."/>
            <person name="Murphy C."/>
            <person name="Pearson M."/>
            <person name="Poon T.W."/>
            <person name="Priest M."/>
            <person name="Roberts A."/>
            <person name="Saif S."/>
            <person name="Shea T."/>
            <person name="Sisk P."/>
            <person name="Sykes S."/>
            <person name="Wortman J."/>
            <person name="Nusbaum C."/>
            <person name="Birren B."/>
        </authorList>
    </citation>
    <scope>NUCLEOTIDE SEQUENCE [LARGE SCALE GENOMIC DNA]</scope>
    <source>
        <strain evidence="1 2">P1976</strain>
    </source>
</reference>
<dbReference type="OrthoDB" id="96345at2759"/>
<proteinExistence type="predicted"/>
<dbReference type="AlphaFoldDB" id="A0A081B1Z3"/>